<dbReference type="EMBL" id="WIAO01000005">
    <property type="protein sequence ID" value="MQM25297.1"/>
    <property type="molecule type" value="Genomic_DNA"/>
</dbReference>
<dbReference type="Proteomes" id="UP000477750">
    <property type="component" value="Unassembled WGS sequence"/>
</dbReference>
<comment type="caution">
    <text evidence="2">The sequence shown here is derived from an EMBL/GenBank/DDBJ whole genome shotgun (WGS) entry which is preliminary data.</text>
</comment>
<feature type="region of interest" description="Disordered" evidence="1">
    <location>
        <begin position="289"/>
        <end position="412"/>
    </location>
</feature>
<gene>
    <name evidence="2" type="ORF">GFD30_06895</name>
</gene>
<keyword evidence="3" id="KW-1185">Reference proteome</keyword>
<proteinExistence type="predicted"/>
<dbReference type="AlphaFoldDB" id="A0A6L5G6M8"/>
<dbReference type="RefSeq" id="WP_153024439.1">
    <property type="nucleotide sequence ID" value="NZ_WIAO01000005.1"/>
</dbReference>
<protein>
    <recommendedName>
        <fullName evidence="4">PPE domain-containing protein</fullName>
    </recommendedName>
</protein>
<feature type="compositionally biased region" description="Gly residues" evidence="1">
    <location>
        <begin position="340"/>
        <end position="374"/>
    </location>
</feature>
<evidence type="ECO:0000256" key="1">
    <source>
        <dbReference type="SAM" id="MobiDB-lite"/>
    </source>
</evidence>
<evidence type="ECO:0000313" key="2">
    <source>
        <dbReference type="EMBL" id="MQM25297.1"/>
    </source>
</evidence>
<name>A0A6L5G6M8_9ACTN</name>
<reference evidence="2 3" key="1">
    <citation type="submission" date="2019-10" db="EMBL/GenBank/DDBJ databases">
        <title>Glycomyces albidus sp. nov., a novel actinomycete isolated from rhizosphere soil of wheat (Triticum aestivum L.).</title>
        <authorList>
            <person name="Qian L."/>
        </authorList>
    </citation>
    <scope>NUCLEOTIDE SEQUENCE [LARGE SCALE GENOMIC DNA]</scope>
    <source>
        <strain evidence="2 3">NEAU-7082</strain>
    </source>
</reference>
<evidence type="ECO:0008006" key="4">
    <source>
        <dbReference type="Google" id="ProtNLM"/>
    </source>
</evidence>
<accession>A0A6L5G6M8</accession>
<feature type="compositionally biased region" description="Low complexity" evidence="1">
    <location>
        <begin position="322"/>
        <end position="339"/>
    </location>
</feature>
<feature type="compositionally biased region" description="Basic and acidic residues" evidence="1">
    <location>
        <begin position="385"/>
        <end position="406"/>
    </location>
</feature>
<sequence length="412" mass="42829">MGYGKGKDFYKSTYSQEQLWNMLQEGDDWGVDQGGSIWVTAASGMKAAREEMVVHVQSLRTQWTGTAADEFENRMAIVEEYSRTSEDGMKDLGELTLPALAQALKTAQTDAASEDLYPSSTQTYEEWLDSNGHSETDPDYQTKKPQYEQQYQQYLDARHDRMAQIVADLGDKYAYERVVNPIFAEPPPPPPSDMPGNSTYQPPTGGVFAENGLTNSNDVPDAPGAVSGADTAGADGVLGTDDDLDPVTDDWMPGSYDDIDGDVGGGGLAHGYMPGGGGGTGYMPAGGGTGAGGASLLGGGAGLFGPATSGGGAGSAPGRGTGNTSPARAGASSGTSRSGSGTGGRGGLNSGGGTGNRAGAPGGRSGTGARGGTRSGYNDEDDEDTYTRETWLREDDVDWSRNRVRDEELDDD</sequence>
<organism evidence="2 3">
    <name type="scientific">Glycomyces albidus</name>
    <dbReference type="NCBI Taxonomy" id="2656774"/>
    <lineage>
        <taxon>Bacteria</taxon>
        <taxon>Bacillati</taxon>
        <taxon>Actinomycetota</taxon>
        <taxon>Actinomycetes</taxon>
        <taxon>Glycomycetales</taxon>
        <taxon>Glycomycetaceae</taxon>
        <taxon>Glycomyces</taxon>
    </lineage>
</organism>
<feature type="compositionally biased region" description="Gly residues" evidence="1">
    <location>
        <begin position="289"/>
        <end position="321"/>
    </location>
</feature>
<evidence type="ECO:0000313" key="3">
    <source>
        <dbReference type="Proteomes" id="UP000477750"/>
    </source>
</evidence>